<dbReference type="AlphaFoldDB" id="A0A7X5V2S1"/>
<evidence type="ECO:0000259" key="3">
    <source>
        <dbReference type="Pfam" id="PF13699"/>
    </source>
</evidence>
<reference evidence="4 5" key="1">
    <citation type="submission" date="2020-03" db="EMBL/GenBank/DDBJ databases">
        <title>Genomic Encyclopedia of Type Strains, Phase IV (KMG-IV): sequencing the most valuable type-strain genomes for metagenomic binning, comparative biology and taxonomic classification.</title>
        <authorList>
            <person name="Goeker M."/>
        </authorList>
    </citation>
    <scope>NUCLEOTIDE SEQUENCE [LARGE SCALE GENOMIC DNA]</scope>
    <source>
        <strain evidence="4 5">DSM 4733</strain>
    </source>
</reference>
<evidence type="ECO:0000313" key="5">
    <source>
        <dbReference type="Proteomes" id="UP000564677"/>
    </source>
</evidence>
<feature type="transmembrane region" description="Helical" evidence="2">
    <location>
        <begin position="581"/>
        <end position="599"/>
    </location>
</feature>
<dbReference type="Pfam" id="PF13699">
    <property type="entry name" value="eCIS_core"/>
    <property type="match status" value="1"/>
</dbReference>
<dbReference type="InterPro" id="IPR025295">
    <property type="entry name" value="eCIS_core_dom"/>
</dbReference>
<feature type="region of interest" description="Disordered" evidence="1">
    <location>
        <begin position="1"/>
        <end position="36"/>
    </location>
</feature>
<feature type="region of interest" description="Disordered" evidence="1">
    <location>
        <begin position="230"/>
        <end position="265"/>
    </location>
</feature>
<keyword evidence="2" id="KW-0812">Transmembrane</keyword>
<proteinExistence type="predicted"/>
<keyword evidence="2" id="KW-0472">Membrane</keyword>
<keyword evidence="2" id="KW-1133">Transmembrane helix</keyword>
<evidence type="ECO:0000313" key="4">
    <source>
        <dbReference type="EMBL" id="NIJ66167.1"/>
    </source>
</evidence>
<accession>A0A7X5V2S1</accession>
<comment type="caution">
    <text evidence="4">The sequence shown here is derived from an EMBL/GenBank/DDBJ whole genome shotgun (WGS) entry which is preliminary data.</text>
</comment>
<dbReference type="RefSeq" id="WP_208413606.1">
    <property type="nucleotide sequence ID" value="NZ_JAASQV010000002.1"/>
</dbReference>
<organism evidence="4 5">
    <name type="scientific">Sphingomonas leidyi</name>
    <dbReference type="NCBI Taxonomy" id="68569"/>
    <lineage>
        <taxon>Bacteria</taxon>
        <taxon>Pseudomonadati</taxon>
        <taxon>Pseudomonadota</taxon>
        <taxon>Alphaproteobacteria</taxon>
        <taxon>Sphingomonadales</taxon>
        <taxon>Sphingomonadaceae</taxon>
        <taxon>Sphingomonas</taxon>
    </lineage>
</organism>
<evidence type="ECO:0000256" key="2">
    <source>
        <dbReference type="SAM" id="Phobius"/>
    </source>
</evidence>
<protein>
    <recommendedName>
        <fullName evidence="3">eCIS core domain-containing protein</fullName>
    </recommendedName>
</protein>
<sequence length="647" mass="68413">MQAPFRHRPMDATHGPGGRADAARPAAVQRAATPGRWSTAANIAAPRETIADYAASHALGVSRTAAGPNRTGLPDRLKSSMESLSGIALDDVRVHRNSARPAQLRALAHTQGSEIHLGPGQERHLAHEAWHVVQQKQGRVRPTMRLGGTAINDDAGLEREADTMGIRAARPGPAGSGLEPGGLAPVQRVAGPPVVQRAIGYEVEVGDIRVTSTTDAPPVKGQVLWTGPGWDASVDEVPLPPDHHAAEEDDGEAKEERAPRDPGSVFDLEFRTKPIDDVTPGGRKEAQKILTAIAAQWNAVQKSYPHRYAGAPPGVDIRPTSRSCVAQVQASVGLSLDGLRRMRSGEALRRINALVPEDANVTVRDALAEGGTADRAIAEGVEAHKARIRAALHLPGHVNIDNLCAVIGMIVNVPVAAAQGGLLYPKSAAGPLMARSNFTTILRQLPPDQLRAIQNNRVAWTNVLLAITRAVIGEEDEEEGAPVFPEHAFSKPNDKTHHLSQHLSRRDWFSGLANDEDRLTGADYQARHGNQDAADELESLGGYGTKLDASSYSISGGGYAAITLGVAGMVAGIAATLASGGLAGGLLALGGLGTAALGYSKGTKPNRTRPIFELRSLGRVYADDLVEAGLIIWDYVAQANTERREGD</sequence>
<evidence type="ECO:0000256" key="1">
    <source>
        <dbReference type="SAM" id="MobiDB-lite"/>
    </source>
</evidence>
<feature type="domain" description="eCIS core" evidence="3">
    <location>
        <begin position="73"/>
        <end position="138"/>
    </location>
</feature>
<dbReference type="Proteomes" id="UP000564677">
    <property type="component" value="Unassembled WGS sequence"/>
</dbReference>
<dbReference type="EMBL" id="JAASQV010000002">
    <property type="protein sequence ID" value="NIJ66167.1"/>
    <property type="molecule type" value="Genomic_DNA"/>
</dbReference>
<name>A0A7X5V2S1_9SPHN</name>
<gene>
    <name evidence="4" type="ORF">FHR20_003129</name>
</gene>
<feature type="compositionally biased region" description="Low complexity" evidence="1">
    <location>
        <begin position="19"/>
        <end position="34"/>
    </location>
</feature>
<keyword evidence="5" id="KW-1185">Reference proteome</keyword>